<evidence type="ECO:0000313" key="3">
    <source>
        <dbReference type="Proteomes" id="UP000284842"/>
    </source>
</evidence>
<protein>
    <submittedName>
        <fullName evidence="2">Uncharacterized protein</fullName>
    </submittedName>
</protein>
<keyword evidence="3" id="KW-1185">Reference proteome</keyword>
<reference evidence="2 3" key="1">
    <citation type="journal article" date="2018" name="Evol. Lett.">
        <title>Horizontal gene cluster transfer increased hallucinogenic mushroom diversity.</title>
        <authorList>
            <person name="Reynolds H.T."/>
            <person name="Vijayakumar V."/>
            <person name="Gluck-Thaler E."/>
            <person name="Korotkin H.B."/>
            <person name="Matheny P.B."/>
            <person name="Slot J.C."/>
        </authorList>
    </citation>
    <scope>NUCLEOTIDE SEQUENCE [LARGE SCALE GENOMIC DNA]</scope>
    <source>
        <strain evidence="2 3">2629</strain>
    </source>
</reference>
<gene>
    <name evidence="2" type="ORF">CVT24_013083</name>
</gene>
<name>A0A409VVI8_9AGAR</name>
<feature type="compositionally biased region" description="Polar residues" evidence="1">
    <location>
        <begin position="1"/>
        <end position="12"/>
    </location>
</feature>
<accession>A0A409VVI8</accession>
<dbReference type="EMBL" id="NHTK01005960">
    <property type="protein sequence ID" value="PPQ70258.1"/>
    <property type="molecule type" value="Genomic_DNA"/>
</dbReference>
<proteinExistence type="predicted"/>
<dbReference type="Proteomes" id="UP000284842">
    <property type="component" value="Unassembled WGS sequence"/>
</dbReference>
<dbReference type="AlphaFoldDB" id="A0A409VVI8"/>
<comment type="caution">
    <text evidence="2">The sequence shown here is derived from an EMBL/GenBank/DDBJ whole genome shotgun (WGS) entry which is preliminary data.</text>
</comment>
<dbReference type="InParanoid" id="A0A409VVI8"/>
<sequence length="184" mass="21097">MSTDSDNSTQSPPAGELSRTMEKVNDQQGLLEPRVITLERYHGQERFHIPKKCPGLRNKHPSKGKIVKPYVYAIPITVEDMEFFLRKYWPEPLPNDLEIHPLLTYQYFLSRFPGRPEGVDSIAHLLVPVKSGGIFEPYGVVIAHNLTQESIDSVAHSDEVVRRIQEIFEFDCEPGWYGFVNTSR</sequence>
<dbReference type="OrthoDB" id="3063263at2759"/>
<evidence type="ECO:0000313" key="2">
    <source>
        <dbReference type="EMBL" id="PPQ70258.1"/>
    </source>
</evidence>
<organism evidence="2 3">
    <name type="scientific">Panaeolus cyanescens</name>
    <dbReference type="NCBI Taxonomy" id="181874"/>
    <lineage>
        <taxon>Eukaryota</taxon>
        <taxon>Fungi</taxon>
        <taxon>Dikarya</taxon>
        <taxon>Basidiomycota</taxon>
        <taxon>Agaricomycotina</taxon>
        <taxon>Agaricomycetes</taxon>
        <taxon>Agaricomycetidae</taxon>
        <taxon>Agaricales</taxon>
        <taxon>Agaricineae</taxon>
        <taxon>Galeropsidaceae</taxon>
        <taxon>Panaeolus</taxon>
    </lineage>
</organism>
<feature type="region of interest" description="Disordered" evidence="1">
    <location>
        <begin position="1"/>
        <end position="26"/>
    </location>
</feature>
<evidence type="ECO:0000256" key="1">
    <source>
        <dbReference type="SAM" id="MobiDB-lite"/>
    </source>
</evidence>